<keyword evidence="2" id="KW-1185">Reference proteome</keyword>
<dbReference type="OrthoDB" id="3631735at2"/>
<dbReference type="AlphaFoldDB" id="A0A372GKG9"/>
<gene>
    <name evidence="1" type="ORF">D0T12_12795</name>
</gene>
<dbReference type="EMBL" id="QVNQ01000003">
    <property type="protein sequence ID" value="RFS85845.1"/>
    <property type="molecule type" value="Genomic_DNA"/>
</dbReference>
<dbReference type="Proteomes" id="UP000262882">
    <property type="component" value="Unassembled WGS sequence"/>
</dbReference>
<evidence type="ECO:0000313" key="1">
    <source>
        <dbReference type="EMBL" id="RFS85845.1"/>
    </source>
</evidence>
<dbReference type="RefSeq" id="WP_117399699.1">
    <property type="nucleotide sequence ID" value="NZ_QVNQ01000003.1"/>
</dbReference>
<accession>A0A372GKG9</accession>
<reference evidence="1 2" key="1">
    <citation type="submission" date="2018-08" db="EMBL/GenBank/DDBJ databases">
        <title>Actinomadura spongicola sp. nov., isolated from marine sponge Leucetta chagosensis.</title>
        <authorList>
            <person name="Li L."/>
            <person name="Lin H.W."/>
        </authorList>
    </citation>
    <scope>NUCLEOTIDE SEQUENCE [LARGE SCALE GENOMIC DNA]</scope>
    <source>
        <strain evidence="1 2">LHW52907</strain>
    </source>
</reference>
<organism evidence="1 2">
    <name type="scientific">Actinomadura spongiicola</name>
    <dbReference type="NCBI Taxonomy" id="2303421"/>
    <lineage>
        <taxon>Bacteria</taxon>
        <taxon>Bacillati</taxon>
        <taxon>Actinomycetota</taxon>
        <taxon>Actinomycetes</taxon>
        <taxon>Streptosporangiales</taxon>
        <taxon>Thermomonosporaceae</taxon>
        <taxon>Actinomadura</taxon>
    </lineage>
</organism>
<name>A0A372GKG9_9ACTN</name>
<proteinExistence type="predicted"/>
<sequence length="273" mass="30401">MPYGIRIFCVSHHLGAAEMLDRVLSRSASQGAPLRALDEHAVGDSYASAQVLLAGREHNTDSLHLQIYAASYYYTWSTIQDYGAHLVRPGTVPDAYASLTFPSHELDWGTFEAIWRSFQSLWPVILHVDGSGFDIDPDDLDTEDRPITTSGDIDMEGLLKRAREAVQDFLLRGARVPFVVTLTLDAGGELSSPRQLDHPDPNIEEAVNELRGRRRELRGLAVAVVDADRVETHVEVSTGHAMRNEARFLVRGHTRRRVVWPGAVTRPATALLW</sequence>
<protein>
    <submittedName>
        <fullName evidence="1">Uncharacterized protein</fullName>
    </submittedName>
</protein>
<comment type="caution">
    <text evidence="1">The sequence shown here is derived from an EMBL/GenBank/DDBJ whole genome shotgun (WGS) entry which is preliminary data.</text>
</comment>
<evidence type="ECO:0000313" key="2">
    <source>
        <dbReference type="Proteomes" id="UP000262882"/>
    </source>
</evidence>